<evidence type="ECO:0008006" key="5">
    <source>
        <dbReference type="Google" id="ProtNLM"/>
    </source>
</evidence>
<keyword evidence="2" id="KW-0407">Ion channel</keyword>
<reference evidence="3" key="2">
    <citation type="submission" date="2015-03" db="UniProtKB">
        <authorList>
            <consortium name="EnsemblPlants"/>
        </authorList>
    </citation>
    <scope>IDENTIFICATION</scope>
</reference>
<name>A0A0D3C6W8_BRAOL</name>
<dbReference type="STRING" id="109376.A0A0D3C6W8"/>
<dbReference type="SMR" id="A0A0D3C6W8"/>
<dbReference type="Gene3D" id="2.60.120.10">
    <property type="entry name" value="Jelly Rolls"/>
    <property type="match status" value="1"/>
</dbReference>
<evidence type="ECO:0000313" key="3">
    <source>
        <dbReference type="EnsemblPlants" id="Bo5g001380.1"/>
    </source>
</evidence>
<dbReference type="PANTHER" id="PTHR45651:SF35">
    <property type="entry name" value="CYCLIC NUCLEOTIDE-GATED ION CHANNEL 3-RELATED"/>
    <property type="match status" value="1"/>
</dbReference>
<protein>
    <recommendedName>
        <fullName evidence="5">Cyclic nucleotide-binding domain-containing protein</fullName>
    </recommendedName>
</protein>
<dbReference type="SUPFAM" id="SSF51206">
    <property type="entry name" value="cAMP-binding domain-like"/>
    <property type="match status" value="1"/>
</dbReference>
<proteinExistence type="predicted"/>
<dbReference type="AlphaFoldDB" id="A0A0D3C6W8"/>
<dbReference type="HOGENOM" id="CLU_1867991_0_0_1"/>
<evidence type="ECO:0000256" key="2">
    <source>
        <dbReference type="ARBA" id="ARBA00023303"/>
    </source>
</evidence>
<evidence type="ECO:0000313" key="4">
    <source>
        <dbReference type="Proteomes" id="UP000032141"/>
    </source>
</evidence>
<sequence>MSNCDRLKPVLYTDKSYVIRERDPVGEMLFVTRGNLISATTNGGRTGFLGVVHLKASDLCGDHLQTLCNQKHRGVTNSMKYSTSPHPIRRRASMVNFNGYVKEFELPPDNSGNSRHHHHGKNRSVCVKLIRTIGLLLHPLCCFVL</sequence>
<dbReference type="InterPro" id="IPR018490">
    <property type="entry name" value="cNMP-bd_dom_sf"/>
</dbReference>
<dbReference type="PANTHER" id="PTHR45651">
    <property type="entry name" value="CYCLIC NUCLEOTIDE-GATED ION CHANNEL 15-RELATED-RELATED"/>
    <property type="match status" value="1"/>
</dbReference>
<dbReference type="GO" id="GO:0030552">
    <property type="term" value="F:cAMP binding"/>
    <property type="evidence" value="ECO:0007669"/>
    <property type="project" value="UniProtKB-KW"/>
</dbReference>
<accession>A0A0D3C6W8</accession>
<evidence type="ECO:0000256" key="1">
    <source>
        <dbReference type="ARBA" id="ARBA00023286"/>
    </source>
</evidence>
<keyword evidence="4" id="KW-1185">Reference proteome</keyword>
<dbReference type="InterPro" id="IPR014710">
    <property type="entry name" value="RmlC-like_jellyroll"/>
</dbReference>
<dbReference type="OMA" id="TLCNQKH"/>
<dbReference type="GO" id="GO:0016020">
    <property type="term" value="C:membrane"/>
    <property type="evidence" value="ECO:0007669"/>
    <property type="project" value="UniProtKB-SubCell"/>
</dbReference>
<dbReference type="EnsemblPlants" id="Bo5g001380.1">
    <property type="protein sequence ID" value="Bo5g001380.1"/>
    <property type="gene ID" value="Bo5g001380"/>
</dbReference>
<keyword evidence="1" id="KW-0813">Transport</keyword>
<keyword evidence="1" id="KW-1071">Ligand-gated ion channel</keyword>
<keyword evidence="1" id="KW-0406">Ion transport</keyword>
<dbReference type="Proteomes" id="UP000032141">
    <property type="component" value="Chromosome C5"/>
</dbReference>
<dbReference type="Gramene" id="Bo5g001380.1">
    <property type="protein sequence ID" value="Bo5g001380.1"/>
    <property type="gene ID" value="Bo5g001380"/>
</dbReference>
<reference evidence="3 4" key="1">
    <citation type="journal article" date="2014" name="Genome Biol.">
        <title>Transcriptome and methylome profiling reveals relics of genome dominance in the mesopolyploid Brassica oleracea.</title>
        <authorList>
            <person name="Parkin I.A."/>
            <person name="Koh C."/>
            <person name="Tang H."/>
            <person name="Robinson S.J."/>
            <person name="Kagale S."/>
            <person name="Clarke W.E."/>
            <person name="Town C.D."/>
            <person name="Nixon J."/>
            <person name="Krishnakumar V."/>
            <person name="Bidwell S.L."/>
            <person name="Denoeud F."/>
            <person name="Belcram H."/>
            <person name="Links M.G."/>
            <person name="Just J."/>
            <person name="Clarke C."/>
            <person name="Bender T."/>
            <person name="Huebert T."/>
            <person name="Mason A.S."/>
            <person name="Pires J.C."/>
            <person name="Barker G."/>
            <person name="Moore J."/>
            <person name="Walley P.G."/>
            <person name="Manoli S."/>
            <person name="Batley J."/>
            <person name="Edwards D."/>
            <person name="Nelson M.N."/>
            <person name="Wang X."/>
            <person name="Paterson A.H."/>
            <person name="King G."/>
            <person name="Bancroft I."/>
            <person name="Chalhoub B."/>
            <person name="Sharpe A.G."/>
        </authorList>
    </citation>
    <scope>NUCLEOTIDE SEQUENCE</scope>
    <source>
        <strain evidence="3 4">cv. TO1000</strain>
    </source>
</reference>
<dbReference type="eggNOG" id="KOG0498">
    <property type="taxonomic scope" value="Eukaryota"/>
</dbReference>
<dbReference type="GO" id="GO:0034220">
    <property type="term" value="P:monoatomic ion transmembrane transport"/>
    <property type="evidence" value="ECO:0007669"/>
    <property type="project" value="UniProtKB-KW"/>
</dbReference>
<organism evidence="3 4">
    <name type="scientific">Brassica oleracea var. oleracea</name>
    <dbReference type="NCBI Taxonomy" id="109376"/>
    <lineage>
        <taxon>Eukaryota</taxon>
        <taxon>Viridiplantae</taxon>
        <taxon>Streptophyta</taxon>
        <taxon>Embryophyta</taxon>
        <taxon>Tracheophyta</taxon>
        <taxon>Spermatophyta</taxon>
        <taxon>Magnoliopsida</taxon>
        <taxon>eudicotyledons</taxon>
        <taxon>Gunneridae</taxon>
        <taxon>Pentapetalae</taxon>
        <taxon>rosids</taxon>
        <taxon>malvids</taxon>
        <taxon>Brassicales</taxon>
        <taxon>Brassicaceae</taxon>
        <taxon>Brassiceae</taxon>
        <taxon>Brassica</taxon>
    </lineage>
</organism>